<feature type="chain" id="PRO_5026697302" evidence="2">
    <location>
        <begin position="19"/>
        <end position="662"/>
    </location>
</feature>
<dbReference type="GO" id="GO:0004252">
    <property type="term" value="F:serine-type endopeptidase activity"/>
    <property type="evidence" value="ECO:0007669"/>
    <property type="project" value="InterPro"/>
</dbReference>
<evidence type="ECO:0000259" key="3">
    <source>
        <dbReference type="Pfam" id="PF00326"/>
    </source>
</evidence>
<evidence type="ECO:0000313" key="5">
    <source>
        <dbReference type="Proteomes" id="UP000433945"/>
    </source>
</evidence>
<dbReference type="OrthoDB" id="108903at2"/>
<keyword evidence="1" id="KW-0378">Hydrolase</keyword>
<name>A0A6N8HA73_9FLAO</name>
<accession>A0A6N8HA73</accession>
<dbReference type="SUPFAM" id="SSF82171">
    <property type="entry name" value="DPP6 N-terminal domain-like"/>
    <property type="match status" value="1"/>
</dbReference>
<comment type="caution">
    <text evidence="4">The sequence shown here is derived from an EMBL/GenBank/DDBJ whole genome shotgun (WGS) entry which is preliminary data.</text>
</comment>
<dbReference type="GO" id="GO:0006508">
    <property type="term" value="P:proteolysis"/>
    <property type="evidence" value="ECO:0007669"/>
    <property type="project" value="InterPro"/>
</dbReference>
<dbReference type="Pfam" id="PF00326">
    <property type="entry name" value="Peptidase_S9"/>
    <property type="match status" value="1"/>
</dbReference>
<protein>
    <submittedName>
        <fullName evidence="4">Prolyl oligopeptidase family serine peptidase</fullName>
    </submittedName>
</protein>
<dbReference type="InterPro" id="IPR001375">
    <property type="entry name" value="Peptidase_S9_cat"/>
</dbReference>
<dbReference type="Gene3D" id="2.120.10.30">
    <property type="entry name" value="TolB, C-terminal domain"/>
    <property type="match status" value="1"/>
</dbReference>
<sequence>MKKSILNFLAFAIFTGMAAQEKTDLPGNTSLPSSKQQLEKLAAQEKGSYKYSVEDYFKKPMQSSFKFSPDGKFFSYMEKDDKGKRHVYVKNTATDKVTRVIEEGKDLVRGYGWANNNRLIYIMDNGGNENFHLFAVNLDGANQKELTPFDGVRVNLLSILKDQKDYMIIEMNKDNPQVFEPYKININTGELEKLFENTDLSNPISGYDFDKDGNLKAYTQQQNGTDYVLYYRLGNDKPFKKAKETNWQQQFAILEFNYASSNQHDAYVLTNLDNDTKEIVLYDFEKGKTIKKIFSNDTYDLSGTETSRKRGYELDAYYYTGEKSEVIPVSETYKKLYKKFKKQFGDKEVSISNVTDNEDKYLLYVGSDKLYGIYYFYDAEKDTFKEIFNLMPNLKEEDMAEMRPVKFTSRDGLTVYGYLTIPNEAKNGKKVPLIVNPHGGPYGPRDAWGFNPETQLFASRGYATLQVNYRGSGGYGKAFYLAGNKQIGRKMLNDLEDGVAYVKSLGMIDDSKIAIYGGSYGGLATLGSLVKTPDLYTCGVDYVGVSNLFTFFKSFPPYWKPYLKQVYAQWYDETSQTDIEIMKQVSPALNVDKITKPLFVVQGANDPRVNINESDQVVENLRKRGFDVPYMVKYNEGHGFGHEDNRLELYKCMMGFFAKHLK</sequence>
<evidence type="ECO:0000313" key="4">
    <source>
        <dbReference type="EMBL" id="MUV03539.1"/>
    </source>
</evidence>
<feature type="domain" description="Peptidase S9 prolyl oligopeptidase catalytic" evidence="3">
    <location>
        <begin position="448"/>
        <end position="662"/>
    </location>
</feature>
<dbReference type="PANTHER" id="PTHR42776">
    <property type="entry name" value="SERINE PEPTIDASE S9 FAMILY MEMBER"/>
    <property type="match status" value="1"/>
</dbReference>
<gene>
    <name evidence="4" type="ORF">GN157_07435</name>
</gene>
<reference evidence="4 5" key="1">
    <citation type="submission" date="2019-12" db="EMBL/GenBank/DDBJ databases">
        <authorList>
            <person name="Sun J.-Q."/>
        </authorList>
    </citation>
    <scope>NUCLEOTIDE SEQUENCE [LARGE SCALE GENOMIC DNA]</scope>
    <source>
        <strain evidence="4 5">JCM 17928</strain>
    </source>
</reference>
<dbReference type="EMBL" id="WOWP01000024">
    <property type="protein sequence ID" value="MUV03539.1"/>
    <property type="molecule type" value="Genomic_DNA"/>
</dbReference>
<organism evidence="4 5">
    <name type="scientific">Flavobacterium rakeshii</name>
    <dbReference type="NCBI Taxonomy" id="1038845"/>
    <lineage>
        <taxon>Bacteria</taxon>
        <taxon>Pseudomonadati</taxon>
        <taxon>Bacteroidota</taxon>
        <taxon>Flavobacteriia</taxon>
        <taxon>Flavobacteriales</taxon>
        <taxon>Flavobacteriaceae</taxon>
        <taxon>Flavobacterium</taxon>
    </lineage>
</organism>
<keyword evidence="2" id="KW-0732">Signal</keyword>
<dbReference type="SUPFAM" id="SSF53474">
    <property type="entry name" value="alpha/beta-Hydrolases"/>
    <property type="match status" value="1"/>
</dbReference>
<keyword evidence="5" id="KW-1185">Reference proteome</keyword>
<dbReference type="InterPro" id="IPR029058">
    <property type="entry name" value="AB_hydrolase_fold"/>
</dbReference>
<proteinExistence type="predicted"/>
<dbReference type="AlphaFoldDB" id="A0A6N8HA73"/>
<dbReference type="InterPro" id="IPR002470">
    <property type="entry name" value="Peptidase_S9A"/>
</dbReference>
<dbReference type="InterPro" id="IPR011042">
    <property type="entry name" value="6-blade_b-propeller_TolB-like"/>
</dbReference>
<dbReference type="Proteomes" id="UP000433945">
    <property type="component" value="Unassembled WGS sequence"/>
</dbReference>
<dbReference type="PANTHER" id="PTHR42776:SF27">
    <property type="entry name" value="DIPEPTIDYL PEPTIDASE FAMILY MEMBER 6"/>
    <property type="match status" value="1"/>
</dbReference>
<feature type="signal peptide" evidence="2">
    <location>
        <begin position="1"/>
        <end position="18"/>
    </location>
</feature>
<evidence type="ECO:0000256" key="1">
    <source>
        <dbReference type="ARBA" id="ARBA00022801"/>
    </source>
</evidence>
<dbReference type="PRINTS" id="PR00862">
    <property type="entry name" value="PROLIGOPTASE"/>
</dbReference>
<dbReference type="RefSeq" id="WP_157482608.1">
    <property type="nucleotide sequence ID" value="NZ_WOWP01000024.1"/>
</dbReference>
<dbReference type="Gene3D" id="3.40.50.1820">
    <property type="entry name" value="alpha/beta hydrolase"/>
    <property type="match status" value="1"/>
</dbReference>
<evidence type="ECO:0000256" key="2">
    <source>
        <dbReference type="SAM" id="SignalP"/>
    </source>
</evidence>